<feature type="region of interest" description="Disordered" evidence="1">
    <location>
        <begin position="75"/>
        <end position="100"/>
    </location>
</feature>
<evidence type="ECO:0000313" key="2">
    <source>
        <dbReference type="EMBL" id="CCC90411.1"/>
    </source>
</evidence>
<gene>
    <name evidence="2" type="ORF">TCIL3000_5_1070</name>
</gene>
<accession>G0UMK3</accession>
<sequence length="151" mass="16144">MSVERTVVISTNVMADDEEEELAVLPNSAARGSVGTRGNVSAGKNIANDMTKASGESDDEDDLIKYVAHPLSSSSSTARIGAVQSSASVKRPRGADDDFNKETIALDMAAEDSLLPDDTDYPRDAAEYERWRARDASRQKKAILALLSGVP</sequence>
<dbReference type="VEuPathDB" id="TriTrypDB:TcIL3000_5_1070"/>
<dbReference type="EMBL" id="HE575318">
    <property type="protein sequence ID" value="CCC90411.1"/>
    <property type="molecule type" value="Genomic_DNA"/>
</dbReference>
<protein>
    <submittedName>
        <fullName evidence="2">Uncharacterized protein</fullName>
    </submittedName>
</protein>
<feature type="compositionally biased region" description="Polar residues" evidence="1">
    <location>
        <begin position="75"/>
        <end position="88"/>
    </location>
</feature>
<organism evidence="2">
    <name type="scientific">Trypanosoma congolense (strain IL3000)</name>
    <dbReference type="NCBI Taxonomy" id="1068625"/>
    <lineage>
        <taxon>Eukaryota</taxon>
        <taxon>Discoba</taxon>
        <taxon>Euglenozoa</taxon>
        <taxon>Kinetoplastea</taxon>
        <taxon>Metakinetoplastina</taxon>
        <taxon>Trypanosomatida</taxon>
        <taxon>Trypanosomatidae</taxon>
        <taxon>Trypanosoma</taxon>
        <taxon>Nannomonas</taxon>
    </lineage>
</organism>
<dbReference type="AlphaFoldDB" id="G0UMK3"/>
<feature type="region of interest" description="Disordered" evidence="1">
    <location>
        <begin position="30"/>
        <end position="59"/>
    </location>
</feature>
<reference evidence="2" key="1">
    <citation type="journal article" date="2012" name="Proc. Natl. Acad. Sci. U.S.A.">
        <title>Antigenic diversity is generated by distinct evolutionary mechanisms in African trypanosome species.</title>
        <authorList>
            <person name="Jackson A.P."/>
            <person name="Berry A."/>
            <person name="Aslett M."/>
            <person name="Allison H.C."/>
            <person name="Burton P."/>
            <person name="Vavrova-Anderson J."/>
            <person name="Brown R."/>
            <person name="Browne H."/>
            <person name="Corton N."/>
            <person name="Hauser H."/>
            <person name="Gamble J."/>
            <person name="Gilderthorp R."/>
            <person name="Marcello L."/>
            <person name="McQuillan J."/>
            <person name="Otto T.D."/>
            <person name="Quail M.A."/>
            <person name="Sanders M.J."/>
            <person name="van Tonder A."/>
            <person name="Ginger M.L."/>
            <person name="Field M.C."/>
            <person name="Barry J.D."/>
            <person name="Hertz-Fowler C."/>
            <person name="Berriman M."/>
        </authorList>
    </citation>
    <scope>NUCLEOTIDE SEQUENCE</scope>
    <source>
        <strain evidence="2">IL3000</strain>
    </source>
</reference>
<proteinExistence type="predicted"/>
<evidence type="ECO:0000256" key="1">
    <source>
        <dbReference type="SAM" id="MobiDB-lite"/>
    </source>
</evidence>
<name>G0UMK3_TRYCI</name>